<gene>
    <name evidence="5" type="ORF">HNR19_002141</name>
</gene>
<feature type="signal peptide" evidence="3">
    <location>
        <begin position="1"/>
        <end position="22"/>
    </location>
</feature>
<keyword evidence="6" id="KW-1185">Reference proteome</keyword>
<dbReference type="AlphaFoldDB" id="A0A853C5A2"/>
<dbReference type="InterPro" id="IPR002130">
    <property type="entry name" value="Cyclophilin-type_PPIase_dom"/>
</dbReference>
<reference evidence="5 6" key="1">
    <citation type="submission" date="2020-07" db="EMBL/GenBank/DDBJ databases">
        <title>Sequencing the genomes of 1000 actinobacteria strains.</title>
        <authorList>
            <person name="Klenk H.-P."/>
        </authorList>
    </citation>
    <scope>NUCLEOTIDE SEQUENCE [LARGE SCALE GENOMIC DNA]</scope>
    <source>
        <strain evidence="5 6">DSM 103833</strain>
    </source>
</reference>
<protein>
    <submittedName>
        <fullName evidence="5">Peptidyl-prolyl cis-trans isomerase B (Cyclophilin B)</fullName>
        <ecNumber evidence="5">5.2.1.8</ecNumber>
    </submittedName>
</protein>
<evidence type="ECO:0000256" key="1">
    <source>
        <dbReference type="ARBA" id="ARBA00002388"/>
    </source>
</evidence>
<feature type="region of interest" description="Disordered" evidence="2">
    <location>
        <begin position="23"/>
        <end position="86"/>
    </location>
</feature>
<name>A0A853C5A2_9ACTN</name>
<dbReference type="InterPro" id="IPR044666">
    <property type="entry name" value="Cyclophilin_A-like"/>
</dbReference>
<dbReference type="Pfam" id="PF00160">
    <property type="entry name" value="Pro_isomerase"/>
    <property type="match status" value="1"/>
</dbReference>
<comment type="function">
    <text evidence="1">PPIases accelerate the folding of proteins. It catalyzes the cis-trans isomerization of proline imidic peptide bonds in oligopeptides.</text>
</comment>
<dbReference type="CDD" id="cd00317">
    <property type="entry name" value="cyclophilin"/>
    <property type="match status" value="1"/>
</dbReference>
<sequence length="246" mass="25079">MLKRALVGIPAAVLMLSLAACGEEDGDGEATDQTSESSESSETSSEPTETTSSETSEESASGACEYAPDGQPAEVDAPPADPAVSGDVEVTFDTSIGEFHATLDGKTKPCTVGSFVSLAEQGFYDGTSCHRMTTTPNFEVLQCGDPTGTGSGGPGYTIPDELTGDESYPAGTLAMANTGMPDSGGSQFFIVYGDTALPPDYAVFGTVDQGTIDLIADAAKAGVTPQMGPEDGAPKTPIDFETVTVD</sequence>
<evidence type="ECO:0000256" key="3">
    <source>
        <dbReference type="SAM" id="SignalP"/>
    </source>
</evidence>
<dbReference type="EC" id="5.2.1.8" evidence="5"/>
<keyword evidence="5" id="KW-0413">Isomerase</keyword>
<dbReference type="SUPFAM" id="SSF50891">
    <property type="entry name" value="Cyclophilin-like"/>
    <property type="match status" value="1"/>
</dbReference>
<proteinExistence type="predicted"/>
<dbReference type="EMBL" id="JACCFP010000001">
    <property type="protein sequence ID" value="NYJ01443.1"/>
    <property type="molecule type" value="Genomic_DNA"/>
</dbReference>
<keyword evidence="3" id="KW-0732">Signal</keyword>
<evidence type="ECO:0000313" key="5">
    <source>
        <dbReference type="EMBL" id="NYJ01443.1"/>
    </source>
</evidence>
<feature type="region of interest" description="Disordered" evidence="2">
    <location>
        <begin position="223"/>
        <end position="246"/>
    </location>
</feature>
<dbReference type="InterPro" id="IPR029000">
    <property type="entry name" value="Cyclophilin-like_dom_sf"/>
</dbReference>
<dbReference type="PANTHER" id="PTHR45625:SF3">
    <property type="entry name" value="PEPTIDYL-PROLYL CIS-TRANS ISOMERASE B-RELATED"/>
    <property type="match status" value="1"/>
</dbReference>
<accession>A0A853C5A2</accession>
<dbReference type="PANTHER" id="PTHR45625">
    <property type="entry name" value="PEPTIDYL-PROLYL CIS-TRANS ISOMERASE-RELATED"/>
    <property type="match status" value="1"/>
</dbReference>
<evidence type="ECO:0000259" key="4">
    <source>
        <dbReference type="PROSITE" id="PS50072"/>
    </source>
</evidence>
<feature type="compositionally biased region" description="Low complexity" evidence="2">
    <location>
        <begin position="72"/>
        <end position="84"/>
    </location>
</feature>
<feature type="compositionally biased region" description="Low complexity" evidence="2">
    <location>
        <begin position="34"/>
        <end position="54"/>
    </location>
</feature>
<comment type="caution">
    <text evidence="5">The sequence shown here is derived from an EMBL/GenBank/DDBJ whole genome shotgun (WGS) entry which is preliminary data.</text>
</comment>
<feature type="domain" description="PPIase cyclophilin-type" evidence="4">
    <location>
        <begin position="93"/>
        <end position="245"/>
    </location>
</feature>
<feature type="chain" id="PRO_5032723431" evidence="3">
    <location>
        <begin position="23"/>
        <end position="246"/>
    </location>
</feature>
<dbReference type="GO" id="GO:0003755">
    <property type="term" value="F:peptidyl-prolyl cis-trans isomerase activity"/>
    <property type="evidence" value="ECO:0007669"/>
    <property type="project" value="UniProtKB-EC"/>
</dbReference>
<dbReference type="PROSITE" id="PS51257">
    <property type="entry name" value="PROKAR_LIPOPROTEIN"/>
    <property type="match status" value="1"/>
</dbReference>
<dbReference type="PROSITE" id="PS50072">
    <property type="entry name" value="CSA_PPIASE_2"/>
    <property type="match status" value="1"/>
</dbReference>
<dbReference type="Gene3D" id="2.40.100.10">
    <property type="entry name" value="Cyclophilin-like"/>
    <property type="match status" value="1"/>
</dbReference>
<dbReference type="Proteomes" id="UP000530424">
    <property type="component" value="Unassembled WGS sequence"/>
</dbReference>
<organism evidence="5 6">
    <name type="scientific">Nocardioides thalensis</name>
    <dbReference type="NCBI Taxonomy" id="1914755"/>
    <lineage>
        <taxon>Bacteria</taxon>
        <taxon>Bacillati</taxon>
        <taxon>Actinomycetota</taxon>
        <taxon>Actinomycetes</taxon>
        <taxon>Propionibacteriales</taxon>
        <taxon>Nocardioidaceae</taxon>
        <taxon>Nocardioides</taxon>
    </lineage>
</organism>
<dbReference type="RefSeq" id="WP_179667929.1">
    <property type="nucleotide sequence ID" value="NZ_JACCFP010000001.1"/>
</dbReference>
<evidence type="ECO:0000256" key="2">
    <source>
        <dbReference type="SAM" id="MobiDB-lite"/>
    </source>
</evidence>
<evidence type="ECO:0000313" key="6">
    <source>
        <dbReference type="Proteomes" id="UP000530424"/>
    </source>
</evidence>